<organism evidence="1 2">
    <name type="scientific">Asparagus officinalis</name>
    <name type="common">Garden asparagus</name>
    <dbReference type="NCBI Taxonomy" id="4686"/>
    <lineage>
        <taxon>Eukaryota</taxon>
        <taxon>Viridiplantae</taxon>
        <taxon>Streptophyta</taxon>
        <taxon>Embryophyta</taxon>
        <taxon>Tracheophyta</taxon>
        <taxon>Spermatophyta</taxon>
        <taxon>Magnoliopsida</taxon>
        <taxon>Liliopsida</taxon>
        <taxon>Asparagales</taxon>
        <taxon>Asparagaceae</taxon>
        <taxon>Asparagoideae</taxon>
        <taxon>Asparagus</taxon>
    </lineage>
</organism>
<gene>
    <name evidence="1" type="ORF">A4U43_C04F11760</name>
</gene>
<sequence>MKAKPPRRLWGLENMCMDPPGPCSSRWSCEELGHDGAGRDALAERVDVVATASITSVLLGFHAKASNMRTVIQVTTVVGTATERATPIKRRPKTSP</sequence>
<dbReference type="EMBL" id="CM007384">
    <property type="protein sequence ID" value="ONK71729.1"/>
    <property type="molecule type" value="Genomic_DNA"/>
</dbReference>
<name>A0A5P1F4L6_ASPOF</name>
<keyword evidence="2" id="KW-1185">Reference proteome</keyword>
<evidence type="ECO:0000313" key="2">
    <source>
        <dbReference type="Proteomes" id="UP000243459"/>
    </source>
</evidence>
<reference evidence="2" key="1">
    <citation type="journal article" date="2017" name="Nat. Commun.">
        <title>The asparagus genome sheds light on the origin and evolution of a young Y chromosome.</title>
        <authorList>
            <person name="Harkess A."/>
            <person name="Zhou J."/>
            <person name="Xu C."/>
            <person name="Bowers J.E."/>
            <person name="Van der Hulst R."/>
            <person name="Ayyampalayam S."/>
            <person name="Mercati F."/>
            <person name="Riccardi P."/>
            <person name="McKain M.R."/>
            <person name="Kakrana A."/>
            <person name="Tang H."/>
            <person name="Ray J."/>
            <person name="Groenendijk J."/>
            <person name="Arikit S."/>
            <person name="Mathioni S.M."/>
            <person name="Nakano M."/>
            <person name="Shan H."/>
            <person name="Telgmann-Rauber A."/>
            <person name="Kanno A."/>
            <person name="Yue Z."/>
            <person name="Chen H."/>
            <person name="Li W."/>
            <person name="Chen Y."/>
            <person name="Xu X."/>
            <person name="Zhang Y."/>
            <person name="Luo S."/>
            <person name="Chen H."/>
            <person name="Gao J."/>
            <person name="Mao Z."/>
            <person name="Pires J.C."/>
            <person name="Luo M."/>
            <person name="Kudrna D."/>
            <person name="Wing R.A."/>
            <person name="Meyers B.C."/>
            <person name="Yi K."/>
            <person name="Kong H."/>
            <person name="Lavrijsen P."/>
            <person name="Sunseri F."/>
            <person name="Falavigna A."/>
            <person name="Ye Y."/>
            <person name="Leebens-Mack J.H."/>
            <person name="Chen G."/>
        </authorList>
    </citation>
    <scope>NUCLEOTIDE SEQUENCE [LARGE SCALE GENOMIC DNA]</scope>
    <source>
        <strain evidence="2">cv. DH0086</strain>
    </source>
</reference>
<proteinExistence type="predicted"/>
<dbReference type="Gramene" id="ONK71729">
    <property type="protein sequence ID" value="ONK71729"/>
    <property type="gene ID" value="A4U43_C04F11760"/>
</dbReference>
<dbReference type="Proteomes" id="UP000243459">
    <property type="component" value="Chromosome 4"/>
</dbReference>
<evidence type="ECO:0000313" key="1">
    <source>
        <dbReference type="EMBL" id="ONK71729.1"/>
    </source>
</evidence>
<dbReference type="AlphaFoldDB" id="A0A5P1F4L6"/>
<accession>A0A5P1F4L6</accession>
<protein>
    <submittedName>
        <fullName evidence="1">Uncharacterized protein</fullName>
    </submittedName>
</protein>